<keyword evidence="1" id="KW-0430">Lectin</keyword>
<dbReference type="GO" id="GO:0030246">
    <property type="term" value="F:carbohydrate binding"/>
    <property type="evidence" value="ECO:0007669"/>
    <property type="project" value="UniProtKB-KW"/>
</dbReference>
<accession>A0A1I8BDN9</accession>
<proteinExistence type="predicted"/>
<dbReference type="SUPFAM" id="SSF49899">
    <property type="entry name" value="Concanavalin A-like lectins/glucanases"/>
    <property type="match status" value="1"/>
</dbReference>
<evidence type="ECO:0000259" key="2">
    <source>
        <dbReference type="PROSITE" id="PS51304"/>
    </source>
</evidence>
<keyword evidence="3" id="KW-1185">Reference proteome</keyword>
<evidence type="ECO:0000313" key="4">
    <source>
        <dbReference type="WBParaSite" id="MhA1_Contig2007.frz3.gene2"/>
    </source>
</evidence>
<feature type="domain" description="Galectin" evidence="2">
    <location>
        <begin position="412"/>
        <end position="557"/>
    </location>
</feature>
<dbReference type="WBParaSite" id="MhA1_Contig2007.frz3.gene2">
    <property type="protein sequence ID" value="MhA1_Contig2007.frz3.gene2"/>
    <property type="gene ID" value="MhA1_Contig2007.frz3.gene2"/>
</dbReference>
<dbReference type="InterPro" id="IPR001079">
    <property type="entry name" value="Galectin_CRD"/>
</dbReference>
<sequence>MLTEMDKAAFEFPYSIFDQCMYRPDYQEKSSYSFHFYLKAGYLCDGLLICYPGQLDSKFVRHGVVTSFDYKTENKKNNLAYVMCEQKRKEYCNGKGLKSLCKLAETVEVPWHGFLIWRDAADNNLTLVISIYDIIYHIGTEENIEIKFGEDDRDFSVQVLVGIKGNQSLVRFPDPLKDKFLNRSINSIGGVANYSSLWFLGFDIFPKEYNNKLSLFIDRGCKCSMKAWFKREKKISKENGEILKNWLKTTEIGNNKCPITKASEHYKINGTDKIEIKFNIFVNNFNAKAVFNLINKENGKLLIEVNEKKINFNKDVIDGKWIHDEILFKSTDNLMTKGTTIFIKIKIFNYYSEFIVGNGTKTLTNKFWYNKWWEIINPKGFEMLEMEGDFFVLNAITEDKDKEMETINLPNSNKINNNFMNNGTTLTIKGYIKPEAKNLEILLLHDGPEFDKNVGATVMKIDVEYRSDEIIMSTYFGGKYTDNVTHKGAKEIFVRGSIFQCTIEMENLDDGSLKEAIFNLYINDTKYITYYGSFPFWATNWIQVKGDAILLEEPFIISPVILLKILTNVSRD</sequence>
<dbReference type="PROSITE" id="PS51304">
    <property type="entry name" value="GALECTIN"/>
    <property type="match status" value="1"/>
</dbReference>
<reference evidence="4" key="1">
    <citation type="submission" date="2016-11" db="UniProtKB">
        <authorList>
            <consortium name="WormBaseParasite"/>
        </authorList>
    </citation>
    <scope>IDENTIFICATION</scope>
</reference>
<organism evidence="3 4">
    <name type="scientific">Meloidogyne hapla</name>
    <name type="common">Root-knot nematode worm</name>
    <dbReference type="NCBI Taxonomy" id="6305"/>
    <lineage>
        <taxon>Eukaryota</taxon>
        <taxon>Metazoa</taxon>
        <taxon>Ecdysozoa</taxon>
        <taxon>Nematoda</taxon>
        <taxon>Chromadorea</taxon>
        <taxon>Rhabditida</taxon>
        <taxon>Tylenchina</taxon>
        <taxon>Tylenchomorpha</taxon>
        <taxon>Tylenchoidea</taxon>
        <taxon>Meloidogynidae</taxon>
        <taxon>Meloidogyninae</taxon>
        <taxon>Meloidogyne</taxon>
    </lineage>
</organism>
<protein>
    <submittedName>
        <fullName evidence="4">Galectin domain-containing protein</fullName>
    </submittedName>
</protein>
<dbReference type="InterPro" id="IPR013320">
    <property type="entry name" value="ConA-like_dom_sf"/>
</dbReference>
<dbReference type="Pfam" id="PF00337">
    <property type="entry name" value="Gal-bind_lectin"/>
    <property type="match status" value="1"/>
</dbReference>
<evidence type="ECO:0000256" key="1">
    <source>
        <dbReference type="ARBA" id="ARBA00022734"/>
    </source>
</evidence>
<dbReference type="AlphaFoldDB" id="A0A1I8BDN9"/>
<dbReference type="Proteomes" id="UP000095281">
    <property type="component" value="Unplaced"/>
</dbReference>
<name>A0A1I8BDN9_MELHA</name>
<dbReference type="Gene3D" id="2.60.120.200">
    <property type="match status" value="1"/>
</dbReference>
<evidence type="ECO:0000313" key="3">
    <source>
        <dbReference type="Proteomes" id="UP000095281"/>
    </source>
</evidence>